<evidence type="ECO:0000313" key="3">
    <source>
        <dbReference type="EMBL" id="PAU66933.1"/>
    </source>
</evidence>
<accession>A0A2A2ED49</accession>
<dbReference type="AlphaFoldDB" id="A0A2A2ED49"/>
<dbReference type="Proteomes" id="UP000218399">
    <property type="component" value="Unassembled WGS sequence"/>
</dbReference>
<feature type="transmembrane region" description="Helical" evidence="2">
    <location>
        <begin position="148"/>
        <end position="172"/>
    </location>
</feature>
<feature type="transmembrane region" description="Helical" evidence="2">
    <location>
        <begin position="62"/>
        <end position="87"/>
    </location>
</feature>
<proteinExistence type="predicted"/>
<keyword evidence="2" id="KW-0812">Transmembrane</keyword>
<name>A0A2A2ED49_9BIFI</name>
<gene>
    <name evidence="3" type="ORF">B1526_1640</name>
</gene>
<feature type="compositionally biased region" description="Basic and acidic residues" evidence="1">
    <location>
        <begin position="9"/>
        <end position="20"/>
    </location>
</feature>
<feature type="region of interest" description="Disordered" evidence="1">
    <location>
        <begin position="1"/>
        <end position="23"/>
    </location>
</feature>
<feature type="transmembrane region" description="Helical" evidence="2">
    <location>
        <begin position="33"/>
        <end position="56"/>
    </location>
</feature>
<sequence length="313" mass="35342">MLEPNVAQRAHDTPRNDVPTKRSGMSFPERHPYLFWQIIGWSLLLVDFIFVVIAVFNDFGEWCYPIIVFTFIGVLFAIIGSPFLIYFTRKSQVPDTRTSAEERVIRNDITTIVMLRNKAYGTLTGVAAVALVLVLAYVTYILGERGHILPGFISMVFMVVVPCIVCSQYLAFIRKRFMEVPDAARLVDVREDYYLSDLRRSRIPILPLPTPPSDAMLDFLYNWLHRYLMGDRLALITLTRSDLRRIGIVLVDGSIGDTEDDIDANAPLIAIPERQLDLSGANRAQFDKECRAIGAFVLPQREADAGVHAEGMA</sequence>
<feature type="transmembrane region" description="Helical" evidence="2">
    <location>
        <begin position="119"/>
        <end position="142"/>
    </location>
</feature>
<reference evidence="3 4" key="1">
    <citation type="journal article" date="2017" name="ISME J.">
        <title>Unveiling bifidobacterial biogeography across the mammalian branch of the tree of life.</title>
        <authorList>
            <person name="Milani C."/>
            <person name="Mangifesta M."/>
            <person name="Mancabelli L."/>
            <person name="Lugli G.A."/>
            <person name="James K."/>
            <person name="Duranti S."/>
            <person name="Turroni F."/>
            <person name="Ferrario C."/>
            <person name="Ossiprandi M.C."/>
            <person name="van Sinderen D."/>
            <person name="Ventura M."/>
        </authorList>
    </citation>
    <scope>NUCLEOTIDE SEQUENCE [LARGE SCALE GENOMIC DNA]</scope>
    <source>
        <strain evidence="4">Ham19E</strain>
    </source>
</reference>
<keyword evidence="2" id="KW-1133">Transmembrane helix</keyword>
<comment type="caution">
    <text evidence="3">The sequence shown here is derived from an EMBL/GenBank/DDBJ whole genome shotgun (WGS) entry which is preliminary data.</text>
</comment>
<dbReference type="EMBL" id="MVOH01000018">
    <property type="protein sequence ID" value="PAU66933.1"/>
    <property type="molecule type" value="Genomic_DNA"/>
</dbReference>
<protein>
    <submittedName>
        <fullName evidence="3">Uncharacterized protein</fullName>
    </submittedName>
</protein>
<keyword evidence="2" id="KW-0472">Membrane</keyword>
<keyword evidence="4" id="KW-1185">Reference proteome</keyword>
<evidence type="ECO:0000313" key="4">
    <source>
        <dbReference type="Proteomes" id="UP000218399"/>
    </source>
</evidence>
<evidence type="ECO:0000256" key="2">
    <source>
        <dbReference type="SAM" id="Phobius"/>
    </source>
</evidence>
<evidence type="ECO:0000256" key="1">
    <source>
        <dbReference type="SAM" id="MobiDB-lite"/>
    </source>
</evidence>
<organism evidence="3 4">
    <name type="scientific">Bifidobacterium criceti</name>
    <dbReference type="NCBI Taxonomy" id="1960969"/>
    <lineage>
        <taxon>Bacteria</taxon>
        <taxon>Bacillati</taxon>
        <taxon>Actinomycetota</taxon>
        <taxon>Actinomycetes</taxon>
        <taxon>Bifidobacteriales</taxon>
        <taxon>Bifidobacteriaceae</taxon>
        <taxon>Bifidobacterium</taxon>
    </lineage>
</organism>